<feature type="binding site" evidence="8">
    <location>
        <begin position="216"/>
        <end position="217"/>
    </location>
    <ligand>
        <name>1-deoxy-D-xylulose 5-phosphate</name>
        <dbReference type="ChEBI" id="CHEBI:57792"/>
    </ligand>
</feature>
<feature type="active site" description="Schiff-base intermediate with DXP" evidence="8">
    <location>
        <position position="107"/>
    </location>
</feature>
<proteinExistence type="inferred from homology"/>
<keyword evidence="4 8" id="KW-0808">Transferase</keyword>
<protein>
    <recommendedName>
        <fullName evidence="3 8">Thiazole synthase</fullName>
        <ecNumber evidence="3 8">2.8.1.10</ecNumber>
    </recommendedName>
</protein>
<dbReference type="Gene3D" id="3.20.20.70">
    <property type="entry name" value="Aldolase class I"/>
    <property type="match status" value="1"/>
</dbReference>
<keyword evidence="8" id="KW-0963">Cytoplasm</keyword>
<comment type="catalytic activity">
    <reaction evidence="7 8">
        <text>[ThiS sulfur-carrier protein]-C-terminal-Gly-aminoethanethioate + 2-iminoacetate + 1-deoxy-D-xylulose 5-phosphate = [ThiS sulfur-carrier protein]-C-terminal Gly-Gly + 2-[(2R,5Z)-2-carboxy-4-methylthiazol-5(2H)-ylidene]ethyl phosphate + 2 H2O + H(+)</text>
        <dbReference type="Rhea" id="RHEA:26297"/>
        <dbReference type="Rhea" id="RHEA-COMP:12909"/>
        <dbReference type="Rhea" id="RHEA-COMP:19908"/>
        <dbReference type="ChEBI" id="CHEBI:15377"/>
        <dbReference type="ChEBI" id="CHEBI:15378"/>
        <dbReference type="ChEBI" id="CHEBI:57792"/>
        <dbReference type="ChEBI" id="CHEBI:62899"/>
        <dbReference type="ChEBI" id="CHEBI:77846"/>
        <dbReference type="ChEBI" id="CHEBI:90778"/>
        <dbReference type="ChEBI" id="CHEBI:232372"/>
        <dbReference type="EC" id="2.8.1.10"/>
    </reaction>
</comment>
<comment type="subcellular location">
    <subcellularLocation>
        <location evidence="8">Cytoplasm</location>
    </subcellularLocation>
</comment>
<feature type="binding site" evidence="8">
    <location>
        <begin position="194"/>
        <end position="195"/>
    </location>
    <ligand>
        <name>1-deoxy-D-xylulose 5-phosphate</name>
        <dbReference type="ChEBI" id="CHEBI:57792"/>
    </ligand>
</feature>
<dbReference type="InterPro" id="IPR033983">
    <property type="entry name" value="Thiazole_synthase_ThiG"/>
</dbReference>
<dbReference type="PANTHER" id="PTHR34266:SF2">
    <property type="entry name" value="THIAZOLE SYNTHASE"/>
    <property type="match status" value="1"/>
</dbReference>
<evidence type="ECO:0000256" key="2">
    <source>
        <dbReference type="ARBA" id="ARBA00004948"/>
    </source>
</evidence>
<accession>A0ABX4NGJ3</accession>
<comment type="subunit">
    <text evidence="8">Homotetramer. Forms heterodimers with either ThiH or ThiS.</text>
</comment>
<dbReference type="SUPFAM" id="SSF110399">
    <property type="entry name" value="ThiG-like"/>
    <property type="match status" value="1"/>
</dbReference>
<evidence type="ECO:0000256" key="6">
    <source>
        <dbReference type="ARBA" id="ARBA00023270"/>
    </source>
</evidence>
<comment type="function">
    <text evidence="1 8">Catalyzes the rearrangement of 1-deoxy-D-xylulose 5-phosphate (DXP) to produce the thiazole phosphate moiety of thiamine. Sulfur is provided by the thiocarboxylate moiety of the carrier protein ThiS. In vitro, sulfur can be provided by H(2)S.</text>
</comment>
<comment type="pathway">
    <text evidence="2 8">Cofactor biosynthesis; thiamine diphosphate biosynthesis.</text>
</comment>
<comment type="similarity">
    <text evidence="8">Belongs to the ThiG family.</text>
</comment>
<gene>
    <name evidence="8" type="primary">thiG</name>
    <name evidence="10" type="ORF">CH367_17920</name>
</gene>
<dbReference type="RefSeq" id="WP_100764035.1">
    <property type="nucleotide sequence ID" value="NZ_NPDS01000009.1"/>
</dbReference>
<feature type="binding site" evidence="8">
    <location>
        <position position="168"/>
    </location>
    <ligand>
        <name>1-deoxy-D-xylulose 5-phosphate</name>
        <dbReference type="ChEBI" id="CHEBI:57792"/>
    </ligand>
</feature>
<evidence type="ECO:0000259" key="9">
    <source>
        <dbReference type="Pfam" id="PF05690"/>
    </source>
</evidence>
<dbReference type="HAMAP" id="MF_00443">
    <property type="entry name" value="ThiG"/>
    <property type="match status" value="1"/>
</dbReference>
<sequence length="277" mass="29294">MSSSPDNNKNSDPLIIAGKTFQSRLFLGTGKFSSGQIMQEAISASATEVVTVALRRVDLESPEDDILNHIDRNKILLLANTSGARNAEEAIRLARFARELGAGDWLKLEVTPDPVYLLPDPIETLKAAEVLVKEGFKVLPYINADPILCKHLEEAGCATVMPLGSPIGSNLGIRTKANLEIIIAQSKIPVVVDAGLGLPSHAAEAMELGADAVLVNTAIAIAKNPVEIAKAFQLATIAGRLARLHGGSGGKSKLEASASSPLTGFLNEEERNVLGDF</sequence>
<dbReference type="CDD" id="cd04728">
    <property type="entry name" value="ThiG"/>
    <property type="match status" value="1"/>
</dbReference>
<dbReference type="InterPro" id="IPR008867">
    <property type="entry name" value="ThiG"/>
</dbReference>
<organism evidence="10 11">
    <name type="scientific">Leptospira barantonii</name>
    <dbReference type="NCBI Taxonomy" id="2023184"/>
    <lineage>
        <taxon>Bacteria</taxon>
        <taxon>Pseudomonadati</taxon>
        <taxon>Spirochaetota</taxon>
        <taxon>Spirochaetia</taxon>
        <taxon>Leptospirales</taxon>
        <taxon>Leptospiraceae</taxon>
        <taxon>Leptospira</taxon>
    </lineage>
</organism>
<keyword evidence="5 8" id="KW-0784">Thiamine biosynthesis</keyword>
<feature type="domain" description="Thiazole synthase ThiG" evidence="9">
    <location>
        <begin position="16"/>
        <end position="261"/>
    </location>
</feature>
<evidence type="ECO:0000256" key="1">
    <source>
        <dbReference type="ARBA" id="ARBA00002834"/>
    </source>
</evidence>
<evidence type="ECO:0000256" key="3">
    <source>
        <dbReference type="ARBA" id="ARBA00011960"/>
    </source>
</evidence>
<reference evidence="10 11" key="1">
    <citation type="submission" date="2017-07" db="EMBL/GenBank/DDBJ databases">
        <title>Leptospira spp. isolated from tropical soils.</title>
        <authorList>
            <person name="Thibeaux R."/>
            <person name="Iraola G."/>
            <person name="Ferres I."/>
            <person name="Bierque E."/>
            <person name="Girault D."/>
            <person name="Soupe-Gilbert M.-E."/>
            <person name="Picardeau M."/>
            <person name="Goarant C."/>
        </authorList>
    </citation>
    <scope>NUCLEOTIDE SEQUENCE [LARGE SCALE GENOMIC DNA]</scope>
    <source>
        <strain evidence="10 11">FH4-C-A1</strain>
    </source>
</reference>
<evidence type="ECO:0000313" key="10">
    <source>
        <dbReference type="EMBL" id="PJZ55909.1"/>
    </source>
</evidence>
<dbReference type="PANTHER" id="PTHR34266">
    <property type="entry name" value="THIAZOLE SYNTHASE"/>
    <property type="match status" value="1"/>
</dbReference>
<comment type="caution">
    <text evidence="10">The sequence shown here is derived from an EMBL/GenBank/DDBJ whole genome shotgun (WGS) entry which is preliminary data.</text>
</comment>
<evidence type="ECO:0000256" key="4">
    <source>
        <dbReference type="ARBA" id="ARBA00022679"/>
    </source>
</evidence>
<dbReference type="EMBL" id="NPDS01000009">
    <property type="protein sequence ID" value="PJZ55909.1"/>
    <property type="molecule type" value="Genomic_DNA"/>
</dbReference>
<dbReference type="EC" id="2.8.1.10" evidence="3 8"/>
<evidence type="ECO:0000313" key="11">
    <source>
        <dbReference type="Proteomes" id="UP000231879"/>
    </source>
</evidence>
<evidence type="ECO:0000256" key="5">
    <source>
        <dbReference type="ARBA" id="ARBA00022977"/>
    </source>
</evidence>
<keyword evidence="11" id="KW-1185">Reference proteome</keyword>
<evidence type="ECO:0000256" key="8">
    <source>
        <dbReference type="HAMAP-Rule" id="MF_00443"/>
    </source>
</evidence>
<dbReference type="Pfam" id="PF05690">
    <property type="entry name" value="ThiG"/>
    <property type="match status" value="1"/>
</dbReference>
<keyword evidence="6 8" id="KW-0704">Schiff base</keyword>
<dbReference type="Proteomes" id="UP000231879">
    <property type="component" value="Unassembled WGS sequence"/>
</dbReference>
<dbReference type="InterPro" id="IPR013785">
    <property type="entry name" value="Aldolase_TIM"/>
</dbReference>
<evidence type="ECO:0000256" key="7">
    <source>
        <dbReference type="ARBA" id="ARBA00049897"/>
    </source>
</evidence>
<name>A0ABX4NGJ3_9LEPT</name>